<dbReference type="InterPro" id="IPR036390">
    <property type="entry name" value="WH_DNA-bd_sf"/>
</dbReference>
<dbReference type="SUPFAM" id="SSF46785">
    <property type="entry name" value="Winged helix' DNA-binding domain"/>
    <property type="match status" value="1"/>
</dbReference>
<dbReference type="InterPro" id="IPR036388">
    <property type="entry name" value="WH-like_DNA-bd_sf"/>
</dbReference>
<comment type="caution">
    <text evidence="2">The sequence shown here is derived from an EMBL/GenBank/DDBJ whole genome shotgun (WGS) entry which is preliminary data.</text>
</comment>
<feature type="region of interest" description="Disordered" evidence="1">
    <location>
        <begin position="304"/>
        <end position="346"/>
    </location>
</feature>
<organism evidence="2 3">
    <name type="scientific">Actinokineospora auranticolor</name>
    <dbReference type="NCBI Taxonomy" id="155976"/>
    <lineage>
        <taxon>Bacteria</taxon>
        <taxon>Bacillati</taxon>
        <taxon>Actinomycetota</taxon>
        <taxon>Actinomycetes</taxon>
        <taxon>Pseudonocardiales</taxon>
        <taxon>Pseudonocardiaceae</taxon>
        <taxon>Actinokineospora</taxon>
    </lineage>
</organism>
<feature type="compositionally biased region" description="Low complexity" evidence="1">
    <location>
        <begin position="318"/>
        <end position="331"/>
    </location>
</feature>
<dbReference type="Gene3D" id="1.10.10.10">
    <property type="entry name" value="Winged helix-like DNA-binding domain superfamily/Winged helix DNA-binding domain"/>
    <property type="match status" value="1"/>
</dbReference>
<keyword evidence="3" id="KW-1185">Reference proteome</keyword>
<dbReference type="SUPFAM" id="SSF52540">
    <property type="entry name" value="P-loop containing nucleoside triphosphate hydrolases"/>
    <property type="match status" value="1"/>
</dbReference>
<evidence type="ECO:0000313" key="3">
    <source>
        <dbReference type="Proteomes" id="UP000239203"/>
    </source>
</evidence>
<dbReference type="InterPro" id="IPR027417">
    <property type="entry name" value="P-loop_NTPase"/>
</dbReference>
<dbReference type="Proteomes" id="UP000239203">
    <property type="component" value="Unassembled WGS sequence"/>
</dbReference>
<dbReference type="Gene3D" id="3.40.50.300">
    <property type="entry name" value="P-loop containing nucleotide triphosphate hydrolases"/>
    <property type="match status" value="1"/>
</dbReference>
<dbReference type="EMBL" id="PTIX01000012">
    <property type="protein sequence ID" value="PPK65770.1"/>
    <property type="molecule type" value="Genomic_DNA"/>
</dbReference>
<gene>
    <name evidence="2" type="ORF">CLV40_11229</name>
</gene>
<dbReference type="Pfam" id="PF13481">
    <property type="entry name" value="AAA_25"/>
    <property type="match status" value="1"/>
</dbReference>
<name>A0A2S6GKQ2_9PSEU</name>
<dbReference type="AlphaFoldDB" id="A0A2S6GKQ2"/>
<proteinExistence type="predicted"/>
<evidence type="ECO:0000313" key="2">
    <source>
        <dbReference type="EMBL" id="PPK65770.1"/>
    </source>
</evidence>
<sequence>MTPHLRPVVDAKPVRRQSRWTDTELMATQFPEPRWAVPGLLCEGLNILAGAPKLGKSWLSLGLGASISTGEPALGVVDVDKGPVLYCALEDTGRRLQRRRRHMLKAGGRPSPLLTLETSCPPMTAGGDAVIVDWLEANPAARLVIIDTFEKMRGTDTPGMSAYAADYLAAGRFKRIADHYEVPILLIHHVRKQGHEDWSALVSGTNGLTGAADSILVLERGRGEDTGVLHVTGRDVEEADYAMRFDSDTGAWTKLDGPAEDYLMADTRVRLIHHIRAYPGSKPADIAEALDIKPATVRKTLGRMVTDGQLRNDRGAYHPPSDTTPAPDPSHLSLCHSTSVDQRERL</sequence>
<accession>A0A2S6GKQ2</accession>
<reference evidence="2 3" key="1">
    <citation type="submission" date="2018-02" db="EMBL/GenBank/DDBJ databases">
        <title>Genomic Encyclopedia of Archaeal and Bacterial Type Strains, Phase II (KMG-II): from individual species to whole genera.</title>
        <authorList>
            <person name="Goeker M."/>
        </authorList>
    </citation>
    <scope>NUCLEOTIDE SEQUENCE [LARGE SCALE GENOMIC DNA]</scope>
    <source>
        <strain evidence="2 3">YU 961-1</strain>
    </source>
</reference>
<protein>
    <submittedName>
        <fullName evidence="2">Iron dependent repressor-like protein</fullName>
    </submittedName>
</protein>
<dbReference type="RefSeq" id="WP_245931443.1">
    <property type="nucleotide sequence ID" value="NZ_CP154825.1"/>
</dbReference>
<evidence type="ECO:0000256" key="1">
    <source>
        <dbReference type="SAM" id="MobiDB-lite"/>
    </source>
</evidence>